<organism evidence="9 10">
    <name type="scientific">Alloacidobacterium dinghuense</name>
    <dbReference type="NCBI Taxonomy" id="2763107"/>
    <lineage>
        <taxon>Bacteria</taxon>
        <taxon>Pseudomonadati</taxon>
        <taxon>Acidobacteriota</taxon>
        <taxon>Terriglobia</taxon>
        <taxon>Terriglobales</taxon>
        <taxon>Acidobacteriaceae</taxon>
        <taxon>Alloacidobacterium</taxon>
    </lineage>
</organism>
<feature type="transmembrane region" description="Helical" evidence="7">
    <location>
        <begin position="312"/>
        <end position="335"/>
    </location>
</feature>
<evidence type="ECO:0000256" key="6">
    <source>
        <dbReference type="ARBA" id="ARBA00023136"/>
    </source>
</evidence>
<dbReference type="Pfam" id="PF00999">
    <property type="entry name" value="Na_H_Exchanger"/>
    <property type="match status" value="1"/>
</dbReference>
<sequence length="418" mass="44108">MTLLLIQMSIVLGVTVICGWLARKLGQSRVIGEIIGGILLGPSVLGRISPHASAALFPESSLHSLETLSTVGLILFLFLVGMELDPEQLSGQRRTAVIASAASIFVPFFVGAVLAHPLRVRFAPHGIGSIPFVIFLGIAMSITAFPVLARILEERGLQNSPLGVTAILCAAVNDLVGWLLLALAMTLIGADGGSASLPIRLAGLGGYLLLMLGIVRPLAARAVHLRKKPALTLELLGAVIAGLLASAAATQWIGVHPLFGAFLAGVCFPRVPHWQHAIRARLDMITSVLLLPLFFALTGLRTRLDLLNDAAMWWWAGIVLVGAVFGKMGGAALAARWTGQSWRNAAALGALLNTRGLVELIVLNIAYNVGAFSPTLFTMMVVMALVTTMSTTPILNLLGIENGDVQAERARNLEATAA</sequence>
<feature type="transmembrane region" description="Helical" evidence="7">
    <location>
        <begin position="68"/>
        <end position="84"/>
    </location>
</feature>
<comment type="subcellular location">
    <subcellularLocation>
        <location evidence="1">Membrane</location>
        <topology evidence="1">Multi-pass membrane protein</topology>
    </subcellularLocation>
</comment>
<keyword evidence="5" id="KW-0406">Ion transport</keyword>
<dbReference type="GO" id="GO:0016020">
    <property type="term" value="C:membrane"/>
    <property type="evidence" value="ECO:0007669"/>
    <property type="project" value="UniProtKB-SubCell"/>
</dbReference>
<keyword evidence="4 7" id="KW-1133">Transmembrane helix</keyword>
<name>A0A7G8BJE6_9BACT</name>
<keyword evidence="3 7" id="KW-0812">Transmembrane</keyword>
<evidence type="ECO:0000313" key="9">
    <source>
        <dbReference type="EMBL" id="QNI32666.1"/>
    </source>
</evidence>
<evidence type="ECO:0000313" key="10">
    <source>
        <dbReference type="Proteomes" id="UP000515312"/>
    </source>
</evidence>
<keyword evidence="6 7" id="KW-0472">Membrane</keyword>
<protein>
    <submittedName>
        <fullName evidence="9">Cation:proton antiporter</fullName>
    </submittedName>
</protein>
<evidence type="ECO:0000256" key="3">
    <source>
        <dbReference type="ARBA" id="ARBA00022692"/>
    </source>
</evidence>
<feature type="transmembrane region" description="Helical" evidence="7">
    <location>
        <begin position="130"/>
        <end position="152"/>
    </location>
</feature>
<keyword evidence="2" id="KW-0813">Transport</keyword>
<dbReference type="AlphaFoldDB" id="A0A7G8BJE6"/>
<evidence type="ECO:0000256" key="5">
    <source>
        <dbReference type="ARBA" id="ARBA00023065"/>
    </source>
</evidence>
<dbReference type="InterPro" id="IPR050794">
    <property type="entry name" value="CPA2_transporter"/>
</dbReference>
<evidence type="ECO:0000256" key="4">
    <source>
        <dbReference type="ARBA" id="ARBA00022989"/>
    </source>
</evidence>
<dbReference type="RefSeq" id="WP_186743620.1">
    <property type="nucleotide sequence ID" value="NZ_CP060394.1"/>
</dbReference>
<gene>
    <name evidence="9" type="ORF">H7849_01210</name>
</gene>
<feature type="transmembrane region" description="Helical" evidence="7">
    <location>
        <begin position="231"/>
        <end position="249"/>
    </location>
</feature>
<dbReference type="KEGG" id="adin:H7849_01210"/>
<feature type="transmembrane region" description="Helical" evidence="7">
    <location>
        <begin position="201"/>
        <end position="219"/>
    </location>
</feature>
<dbReference type="InterPro" id="IPR038770">
    <property type="entry name" value="Na+/solute_symporter_sf"/>
</dbReference>
<dbReference type="PANTHER" id="PTHR32468:SF0">
    <property type="entry name" value="K(+)_H(+) ANTIPORTER 1"/>
    <property type="match status" value="1"/>
</dbReference>
<dbReference type="EMBL" id="CP060394">
    <property type="protein sequence ID" value="QNI32666.1"/>
    <property type="molecule type" value="Genomic_DNA"/>
</dbReference>
<feature type="transmembrane region" description="Helical" evidence="7">
    <location>
        <begin position="164"/>
        <end position="189"/>
    </location>
</feature>
<dbReference type="Proteomes" id="UP000515312">
    <property type="component" value="Chromosome"/>
</dbReference>
<dbReference type="PANTHER" id="PTHR32468">
    <property type="entry name" value="CATION/H + ANTIPORTER"/>
    <property type="match status" value="1"/>
</dbReference>
<evidence type="ECO:0000256" key="1">
    <source>
        <dbReference type="ARBA" id="ARBA00004141"/>
    </source>
</evidence>
<feature type="transmembrane region" description="Helical" evidence="7">
    <location>
        <begin position="30"/>
        <end position="48"/>
    </location>
</feature>
<evidence type="ECO:0000256" key="2">
    <source>
        <dbReference type="ARBA" id="ARBA00022448"/>
    </source>
</evidence>
<feature type="transmembrane region" description="Helical" evidence="7">
    <location>
        <begin position="96"/>
        <end position="118"/>
    </location>
</feature>
<dbReference type="GO" id="GO:1902600">
    <property type="term" value="P:proton transmembrane transport"/>
    <property type="evidence" value="ECO:0007669"/>
    <property type="project" value="InterPro"/>
</dbReference>
<keyword evidence="10" id="KW-1185">Reference proteome</keyword>
<feature type="transmembrane region" description="Helical" evidence="7">
    <location>
        <begin position="6"/>
        <end position="23"/>
    </location>
</feature>
<evidence type="ECO:0000256" key="7">
    <source>
        <dbReference type="SAM" id="Phobius"/>
    </source>
</evidence>
<proteinExistence type="predicted"/>
<reference evidence="9 10" key="1">
    <citation type="submission" date="2020-08" db="EMBL/GenBank/DDBJ databases">
        <title>Edaphobacter telluris sp. nov. and Acidobacterium dinghuensis sp. nov., two acidobacteria isolated from forest soil.</title>
        <authorList>
            <person name="Fu J."/>
            <person name="Qiu L."/>
        </authorList>
    </citation>
    <scope>NUCLEOTIDE SEQUENCE [LARGE SCALE GENOMIC DNA]</scope>
    <source>
        <strain evidence="9">4Y35</strain>
    </source>
</reference>
<dbReference type="InterPro" id="IPR006153">
    <property type="entry name" value="Cation/H_exchanger_TM"/>
</dbReference>
<dbReference type="GO" id="GO:0015297">
    <property type="term" value="F:antiporter activity"/>
    <property type="evidence" value="ECO:0007669"/>
    <property type="project" value="InterPro"/>
</dbReference>
<accession>A0A7G8BJE6</accession>
<feature type="transmembrane region" description="Helical" evidence="7">
    <location>
        <begin position="284"/>
        <end position="300"/>
    </location>
</feature>
<feature type="transmembrane region" description="Helical" evidence="7">
    <location>
        <begin position="376"/>
        <end position="399"/>
    </location>
</feature>
<feature type="domain" description="Cation/H+ exchanger transmembrane" evidence="8">
    <location>
        <begin position="14"/>
        <end position="396"/>
    </location>
</feature>
<dbReference type="Gene3D" id="1.20.1530.20">
    <property type="match status" value="1"/>
</dbReference>
<evidence type="ECO:0000259" key="8">
    <source>
        <dbReference type="Pfam" id="PF00999"/>
    </source>
</evidence>